<dbReference type="InterPro" id="IPR010730">
    <property type="entry name" value="HET"/>
</dbReference>
<name>A0A9P4H576_9PLEO</name>
<dbReference type="EMBL" id="ML978222">
    <property type="protein sequence ID" value="KAF2027739.1"/>
    <property type="molecule type" value="Genomic_DNA"/>
</dbReference>
<dbReference type="Pfam" id="PF06985">
    <property type="entry name" value="HET"/>
    <property type="match status" value="1"/>
</dbReference>
<reference evidence="2" key="1">
    <citation type="journal article" date="2020" name="Stud. Mycol.">
        <title>101 Dothideomycetes genomes: a test case for predicting lifestyles and emergence of pathogens.</title>
        <authorList>
            <person name="Haridas S."/>
            <person name="Albert R."/>
            <person name="Binder M."/>
            <person name="Bloem J."/>
            <person name="Labutti K."/>
            <person name="Salamov A."/>
            <person name="Andreopoulos B."/>
            <person name="Baker S."/>
            <person name="Barry K."/>
            <person name="Bills G."/>
            <person name="Bluhm B."/>
            <person name="Cannon C."/>
            <person name="Castanera R."/>
            <person name="Culley D."/>
            <person name="Daum C."/>
            <person name="Ezra D."/>
            <person name="Gonzalez J."/>
            <person name="Henrissat B."/>
            <person name="Kuo A."/>
            <person name="Liang C."/>
            <person name="Lipzen A."/>
            <person name="Lutzoni F."/>
            <person name="Magnuson J."/>
            <person name="Mondo S."/>
            <person name="Nolan M."/>
            <person name="Ohm R."/>
            <person name="Pangilinan J."/>
            <person name="Park H.-J."/>
            <person name="Ramirez L."/>
            <person name="Alfaro M."/>
            <person name="Sun H."/>
            <person name="Tritt A."/>
            <person name="Yoshinaga Y."/>
            <person name="Zwiers L.-H."/>
            <person name="Turgeon B."/>
            <person name="Goodwin S."/>
            <person name="Spatafora J."/>
            <person name="Crous P."/>
            <person name="Grigoriev I."/>
        </authorList>
    </citation>
    <scope>NUCLEOTIDE SEQUENCE</scope>
    <source>
        <strain evidence="2">CBS 110217</strain>
    </source>
</reference>
<dbReference type="InterPro" id="IPR052895">
    <property type="entry name" value="HetReg/Transcr_Mod"/>
</dbReference>
<dbReference type="Proteomes" id="UP000799777">
    <property type="component" value="Unassembled WGS sequence"/>
</dbReference>
<keyword evidence="3" id="KW-1185">Reference proteome</keyword>
<dbReference type="PANTHER" id="PTHR24148">
    <property type="entry name" value="ANKYRIN REPEAT DOMAIN-CONTAINING PROTEIN 39 HOMOLOG-RELATED"/>
    <property type="match status" value="1"/>
</dbReference>
<evidence type="ECO:0000313" key="3">
    <source>
        <dbReference type="Proteomes" id="UP000799777"/>
    </source>
</evidence>
<feature type="domain" description="Heterokaryon incompatibility" evidence="1">
    <location>
        <begin position="71"/>
        <end position="206"/>
    </location>
</feature>
<proteinExistence type="predicted"/>
<dbReference type="AlphaFoldDB" id="A0A9P4H576"/>
<protein>
    <recommendedName>
        <fullName evidence="1">Heterokaryon incompatibility domain-containing protein</fullName>
    </recommendedName>
</protein>
<evidence type="ECO:0000259" key="1">
    <source>
        <dbReference type="Pfam" id="PF06985"/>
    </source>
</evidence>
<evidence type="ECO:0000313" key="2">
    <source>
        <dbReference type="EMBL" id="KAF2027739.1"/>
    </source>
</evidence>
<dbReference type="OrthoDB" id="194358at2759"/>
<gene>
    <name evidence="2" type="ORF">EK21DRAFT_71330</name>
</gene>
<sequence>MKRVNAFLNRSASLQGKEEPIPSPTENKIFTHKPLDQTQSSLRLVTVNSELSADGSIQCYVSHSVLDRASYVCLSYRWGGDRVRILLNGLPFYVQKNLYDFLEMVRHMPMTFYWIDALCIDQANILERNHQVKQMGRTFSRAFLVYLWLGKLPSMAPCMTYFRNSKSKSMFSDPTIPWNSIMQTRDIVKSCIFNNEYWGRAWVTQEVLLARNVLILTGRDSFKFSDLVGAMSHFEHPDLSNFSDCTFASFEDIITNPDRLRSKTLINLLDHLRDKECAIPRDRVYALLSLCSDFQHPEVNYDQPSEDLAFDVLKRSNEPLCSCSALLVARTLCLYEEHENPMIPSPEHTSFIEFDVRGLRFARHAMLCNDQILSWAHYKLIGTDIFGHDQLLTGLCPAFDALMDALQKHTIGRNDIEPSSKDTVEIPSMLKIMDHEHRSAMLSGFGPALTITPHGTNHDTSTVQIALWLLARLVPESIPLCSRVAYQKNKARASDEVASDVYNNDLAYRSFSIDGRMGEHSPVRGADFHRIDSANPEKSQEDREVVSRPRLRRIAVVDSR</sequence>
<dbReference type="PANTHER" id="PTHR24148:SF73">
    <property type="entry name" value="HET DOMAIN PROTEIN (AFU_ORTHOLOGUE AFUA_8G01020)"/>
    <property type="match status" value="1"/>
</dbReference>
<accession>A0A9P4H576</accession>
<organism evidence="2 3">
    <name type="scientific">Setomelanomma holmii</name>
    <dbReference type="NCBI Taxonomy" id="210430"/>
    <lineage>
        <taxon>Eukaryota</taxon>
        <taxon>Fungi</taxon>
        <taxon>Dikarya</taxon>
        <taxon>Ascomycota</taxon>
        <taxon>Pezizomycotina</taxon>
        <taxon>Dothideomycetes</taxon>
        <taxon>Pleosporomycetidae</taxon>
        <taxon>Pleosporales</taxon>
        <taxon>Pleosporineae</taxon>
        <taxon>Phaeosphaeriaceae</taxon>
        <taxon>Setomelanomma</taxon>
    </lineage>
</organism>
<comment type="caution">
    <text evidence="2">The sequence shown here is derived from an EMBL/GenBank/DDBJ whole genome shotgun (WGS) entry which is preliminary data.</text>
</comment>